<dbReference type="Gene3D" id="3.40.50.1110">
    <property type="entry name" value="SGNH hydrolase"/>
    <property type="match status" value="1"/>
</dbReference>
<organism evidence="1">
    <name type="scientific">freshwater metagenome</name>
    <dbReference type="NCBI Taxonomy" id="449393"/>
    <lineage>
        <taxon>unclassified sequences</taxon>
        <taxon>metagenomes</taxon>
        <taxon>ecological metagenomes</taxon>
    </lineage>
</organism>
<proteinExistence type="predicted"/>
<dbReference type="SUPFAM" id="SSF52266">
    <property type="entry name" value="SGNH hydrolase"/>
    <property type="match status" value="1"/>
</dbReference>
<dbReference type="EMBL" id="CAEZXM010000237">
    <property type="protein sequence ID" value="CAB4700546.1"/>
    <property type="molecule type" value="Genomic_DNA"/>
</dbReference>
<sequence>MPYNPQFPERSAQIESALRDEIVAQPCHALIEWGPWVHANPALTVDGIHPTAEGKQVLAAMIAAATN</sequence>
<dbReference type="InterPro" id="IPR036514">
    <property type="entry name" value="SGNH_hydro_sf"/>
</dbReference>
<name>A0A6J6PPX8_9ZZZZ</name>
<accession>A0A6J6PPX8</accession>
<dbReference type="AlphaFoldDB" id="A0A6J6PPX8"/>
<reference evidence="1" key="1">
    <citation type="submission" date="2020-05" db="EMBL/GenBank/DDBJ databases">
        <authorList>
            <person name="Chiriac C."/>
            <person name="Salcher M."/>
            <person name="Ghai R."/>
            <person name="Kavagutti S V."/>
        </authorList>
    </citation>
    <scope>NUCLEOTIDE SEQUENCE</scope>
</reference>
<gene>
    <name evidence="1" type="ORF">UFOPK2366_01249</name>
</gene>
<evidence type="ECO:0000313" key="1">
    <source>
        <dbReference type="EMBL" id="CAB4700546.1"/>
    </source>
</evidence>
<protein>
    <submittedName>
        <fullName evidence="1">Unannotated protein</fullName>
    </submittedName>
</protein>